<reference evidence="6 7" key="1">
    <citation type="journal article" date="2017" name="Genome Biol.">
        <title>New reference genome sequences of hot pepper reveal the massive evolution of plant disease-resistance genes by retroduplication.</title>
        <authorList>
            <person name="Kim S."/>
            <person name="Park J."/>
            <person name="Yeom S.I."/>
            <person name="Kim Y.M."/>
            <person name="Seo E."/>
            <person name="Kim K.T."/>
            <person name="Kim M.S."/>
            <person name="Lee J.M."/>
            <person name="Cheong K."/>
            <person name="Shin H.S."/>
            <person name="Kim S.B."/>
            <person name="Han K."/>
            <person name="Lee J."/>
            <person name="Park M."/>
            <person name="Lee H.A."/>
            <person name="Lee H.Y."/>
            <person name="Lee Y."/>
            <person name="Oh S."/>
            <person name="Lee J.H."/>
            <person name="Choi E."/>
            <person name="Choi E."/>
            <person name="Lee S.E."/>
            <person name="Jeon J."/>
            <person name="Kim H."/>
            <person name="Choi G."/>
            <person name="Song H."/>
            <person name="Lee J."/>
            <person name="Lee S.C."/>
            <person name="Kwon J.K."/>
            <person name="Lee H.Y."/>
            <person name="Koo N."/>
            <person name="Hong Y."/>
            <person name="Kim R.W."/>
            <person name="Kang W.H."/>
            <person name="Huh J.H."/>
            <person name="Kang B.C."/>
            <person name="Yang T.J."/>
            <person name="Lee Y.H."/>
            <person name="Bennetzen J.L."/>
            <person name="Choi D."/>
        </authorList>
    </citation>
    <scope>NUCLEOTIDE SEQUENCE [LARGE SCALE GENOMIC DNA]</scope>
    <source>
        <strain evidence="7">cv. PBC81</strain>
    </source>
</reference>
<evidence type="ECO:0000259" key="5">
    <source>
        <dbReference type="Pfam" id="PF02902"/>
    </source>
</evidence>
<keyword evidence="3" id="KW-0378">Hydrolase</keyword>
<feature type="domain" description="Ubiquitin-like protease family profile" evidence="5">
    <location>
        <begin position="446"/>
        <end position="481"/>
    </location>
</feature>
<keyword evidence="7" id="KW-1185">Reference proteome</keyword>
<keyword evidence="2" id="KW-0645">Protease</keyword>
<evidence type="ECO:0000256" key="2">
    <source>
        <dbReference type="ARBA" id="ARBA00022670"/>
    </source>
</evidence>
<reference evidence="7" key="2">
    <citation type="journal article" date="2017" name="J. Anim. Genet.">
        <title>Multiple reference genome sequences of hot pepper reveal the massive evolution of plant disease resistance genes by retroduplication.</title>
        <authorList>
            <person name="Kim S."/>
            <person name="Park J."/>
            <person name="Yeom S.-I."/>
            <person name="Kim Y.-M."/>
            <person name="Seo E."/>
            <person name="Kim K.-T."/>
            <person name="Kim M.-S."/>
            <person name="Lee J.M."/>
            <person name="Cheong K."/>
            <person name="Shin H.-S."/>
            <person name="Kim S.-B."/>
            <person name="Han K."/>
            <person name="Lee J."/>
            <person name="Park M."/>
            <person name="Lee H.-A."/>
            <person name="Lee H.-Y."/>
            <person name="Lee Y."/>
            <person name="Oh S."/>
            <person name="Lee J.H."/>
            <person name="Choi E."/>
            <person name="Choi E."/>
            <person name="Lee S.E."/>
            <person name="Jeon J."/>
            <person name="Kim H."/>
            <person name="Choi G."/>
            <person name="Song H."/>
            <person name="Lee J."/>
            <person name="Lee S.-C."/>
            <person name="Kwon J.-K."/>
            <person name="Lee H.-Y."/>
            <person name="Koo N."/>
            <person name="Hong Y."/>
            <person name="Kim R.W."/>
            <person name="Kang W.-H."/>
            <person name="Huh J.H."/>
            <person name="Kang B.-C."/>
            <person name="Yang T.-J."/>
            <person name="Lee Y.-H."/>
            <person name="Bennetzen J.L."/>
            <person name="Choi D."/>
        </authorList>
    </citation>
    <scope>NUCLEOTIDE SEQUENCE [LARGE SCALE GENOMIC DNA]</scope>
    <source>
        <strain evidence="7">cv. PBC81</strain>
    </source>
</reference>
<dbReference type="SUPFAM" id="SSF53098">
    <property type="entry name" value="Ribonuclease H-like"/>
    <property type="match status" value="1"/>
</dbReference>
<dbReference type="Gene3D" id="3.40.395.10">
    <property type="entry name" value="Adenoviral Proteinase, Chain A"/>
    <property type="match status" value="1"/>
</dbReference>
<comment type="caution">
    <text evidence="6">The sequence shown here is derived from an EMBL/GenBank/DDBJ whole genome shotgun (WGS) entry which is preliminary data.</text>
</comment>
<organism evidence="6 7">
    <name type="scientific">Capsicum baccatum</name>
    <name type="common">Peruvian pepper</name>
    <dbReference type="NCBI Taxonomy" id="33114"/>
    <lineage>
        <taxon>Eukaryota</taxon>
        <taxon>Viridiplantae</taxon>
        <taxon>Streptophyta</taxon>
        <taxon>Embryophyta</taxon>
        <taxon>Tracheophyta</taxon>
        <taxon>Spermatophyta</taxon>
        <taxon>Magnoliopsida</taxon>
        <taxon>eudicotyledons</taxon>
        <taxon>Gunneridae</taxon>
        <taxon>Pentapetalae</taxon>
        <taxon>asterids</taxon>
        <taxon>lamiids</taxon>
        <taxon>Solanales</taxon>
        <taxon>Solanaceae</taxon>
        <taxon>Solanoideae</taxon>
        <taxon>Capsiceae</taxon>
        <taxon>Capsicum</taxon>
    </lineage>
</organism>
<gene>
    <name evidence="6" type="ORF">CQW23_23935</name>
</gene>
<evidence type="ECO:0000256" key="3">
    <source>
        <dbReference type="ARBA" id="ARBA00022801"/>
    </source>
</evidence>
<dbReference type="GO" id="GO:0006508">
    <property type="term" value="P:proteolysis"/>
    <property type="evidence" value="ECO:0007669"/>
    <property type="project" value="UniProtKB-KW"/>
</dbReference>
<dbReference type="PANTHER" id="PTHR45835">
    <property type="entry name" value="YALI0A06105P"/>
    <property type="match status" value="1"/>
</dbReference>
<dbReference type="InterPro" id="IPR003653">
    <property type="entry name" value="Peptidase_C48_C"/>
</dbReference>
<evidence type="ECO:0000313" key="7">
    <source>
        <dbReference type="Proteomes" id="UP000224567"/>
    </source>
</evidence>
<accession>A0A2G2VTD6</accession>
<dbReference type="Pfam" id="PF02902">
    <property type="entry name" value="Peptidase_C48"/>
    <property type="match status" value="1"/>
</dbReference>
<protein>
    <recommendedName>
        <fullName evidence="5">Ubiquitin-like protease family profile domain-containing protein</fullName>
    </recommendedName>
</protein>
<evidence type="ECO:0000313" key="6">
    <source>
        <dbReference type="EMBL" id="PHT36235.1"/>
    </source>
</evidence>
<dbReference type="OrthoDB" id="1909122at2759"/>
<dbReference type="PANTHER" id="PTHR45835:SF91">
    <property type="entry name" value="RETROTRANSPOSON, TY3-GYPSY SUBCLASS-LIKE PROTEIN"/>
    <property type="match status" value="1"/>
</dbReference>
<name>A0A2G2VTD6_CAPBA</name>
<comment type="similarity">
    <text evidence="1">Belongs to the peptidase C48 family.</text>
</comment>
<dbReference type="InterPro" id="IPR036397">
    <property type="entry name" value="RNaseH_sf"/>
</dbReference>
<feature type="compositionally biased region" description="Basic and acidic residues" evidence="4">
    <location>
        <begin position="211"/>
        <end position="249"/>
    </location>
</feature>
<proteinExistence type="inferred from homology"/>
<dbReference type="InterPro" id="IPR038765">
    <property type="entry name" value="Papain-like_cys_pep_sf"/>
</dbReference>
<evidence type="ECO:0000256" key="4">
    <source>
        <dbReference type="SAM" id="MobiDB-lite"/>
    </source>
</evidence>
<dbReference type="Proteomes" id="UP000224567">
    <property type="component" value="Unassembled WGS sequence"/>
</dbReference>
<dbReference type="Gene3D" id="3.30.420.10">
    <property type="entry name" value="Ribonuclease H-like superfamily/Ribonuclease H"/>
    <property type="match status" value="1"/>
</dbReference>
<evidence type="ECO:0000256" key="1">
    <source>
        <dbReference type="ARBA" id="ARBA00005234"/>
    </source>
</evidence>
<dbReference type="GO" id="GO:0008234">
    <property type="term" value="F:cysteine-type peptidase activity"/>
    <property type="evidence" value="ECO:0007669"/>
    <property type="project" value="InterPro"/>
</dbReference>
<dbReference type="GO" id="GO:0003676">
    <property type="term" value="F:nucleic acid binding"/>
    <property type="evidence" value="ECO:0007669"/>
    <property type="project" value="InterPro"/>
</dbReference>
<dbReference type="SUPFAM" id="SSF54001">
    <property type="entry name" value="Cysteine proteinases"/>
    <property type="match status" value="1"/>
</dbReference>
<sequence length="481" mass="54996">MGKWGCCSCGKVSHRIKECPYAIKGNRDSHPKLRLLVQLLSQAAQFLCRAHISVLMMKVLGTKVKLSTAFYSQTDGQVERTIQKLEDMLRACVLDFKGRWDDHLPLIKFAYNKSYHASIQMAPFDALYGRRCRSPIGWFEVGEAALIGIDFVLKAMAKCSYANIVPSTEEFEKLDLPRPSFAYDHPSTSSMPSSIENPDQRSYRVNLPQVTKDHDNFDDFRRKSDSKEQRKIQNAKEKQTVDTEEKSKMDTDSTCINRKELLVKMDLDSLESEIKIYVKTYIDQKFKDLERVMNDKFSKVLKLLQQKNETVEKKNILKQSWQEGDPSDDVVDVPEPTTNSLVKETDKLVKMEEDKANQAPSPFNNGEQHEKDDGIEKLSDIVVEEMQPLDSIILGEEHDMTLIIYKPPPASADETDEIADMEMSLINTIKELSTRLGQPWHLVNEVFVPINCDSAFHWVFAVIASKDRCICVYDSMASSRK</sequence>
<feature type="region of interest" description="Disordered" evidence="4">
    <location>
        <begin position="182"/>
        <end position="249"/>
    </location>
</feature>
<feature type="compositionally biased region" description="Polar residues" evidence="4">
    <location>
        <begin position="186"/>
        <end position="197"/>
    </location>
</feature>
<dbReference type="AlphaFoldDB" id="A0A2G2VTD6"/>
<dbReference type="InterPro" id="IPR012337">
    <property type="entry name" value="RNaseH-like_sf"/>
</dbReference>
<dbReference type="EMBL" id="MLFT02000010">
    <property type="protein sequence ID" value="PHT36235.1"/>
    <property type="molecule type" value="Genomic_DNA"/>
</dbReference>